<gene>
    <name evidence="2" type="ORF">SEVIR_5G307200v2</name>
</gene>
<accession>A0A4U6UNM6</accession>
<reference evidence="2" key="1">
    <citation type="submission" date="2019-03" db="EMBL/GenBank/DDBJ databases">
        <title>WGS assembly of Setaria viridis.</title>
        <authorList>
            <person name="Huang P."/>
            <person name="Jenkins J."/>
            <person name="Grimwood J."/>
            <person name="Barry K."/>
            <person name="Healey A."/>
            <person name="Mamidi S."/>
            <person name="Sreedasyam A."/>
            <person name="Shu S."/>
            <person name="Feldman M."/>
            <person name="Wu J."/>
            <person name="Yu Y."/>
            <person name="Chen C."/>
            <person name="Johnson J."/>
            <person name="Rokhsar D."/>
            <person name="Baxter I."/>
            <person name="Schmutz J."/>
            <person name="Brutnell T."/>
            <person name="Kellogg E."/>
        </authorList>
    </citation>
    <scope>NUCLEOTIDE SEQUENCE [LARGE SCALE GENOMIC DNA]</scope>
</reference>
<sequence length="1055" mass="114732">MAKASAAEPFSIRGFATRMRAVDAAACYPFGGDGACWVEGEPPPPPLPFPPMDPTPRSRWWKHELAAVRARLSAGSNGGEAATAGGEGGSLRRGTKRKESRSGSAAERAKKRRRVLQFRSFLKNKEKTSKPQSTSRLHQHMLHMALLRKHRSSTVCTRTEHESRKKLDEAWDCILLHESSVNNQSRERMDPCNEMHSNLFWRKELNSSVNKQGIEVSESTNCPANTGCEVVVKHATGPKDDIFGDLPLLELESSKTMFRTGVDELPTVIEESFITSQSEADSIPEAVPLRLIDASDITAQTPSPLVDLVKSEVNPRNEPAFISHSDVAGSRPSTVGMDGLPHHKNISVMEPDPGNMQLKFNGSALSTNSDLRSKCGSRNPLQGCSDVNKNCSKEIKKHSTSSTSSPAVRTRTEATKCKDALVKGKKSTDIAAVVALPAPMNHLSSQVSVLPSAVSQGVFSTRTNADDMSSFRSMPAKECIPSTRPFGMPANECVPSTRPSGMPAKECIPSARPSGIPAKECIPCTRPSGNFRSNVDPCVPLSTNNQGSWSSKPHLICSPANIGMAFMKLPGLERMEISNCNVEIGEKKYRNAQSMNTVRFQKQQLVSGMTNAMQGQKKIGLSNSQAGKTVLDGCLGQGDHHLQQPTVRLMGKTVSVCNRSKDHNVPTMGKVSPDNIPIESNYLSTAFRQLPQKRTFPCQDSVIPKVHINDSSDFLARIPNNNVSGQNTSFSGLHNQKLQPKNTASPTTKDCTWNFGSQFPHQAELNNATMVSANFKTRHLELRQPPHLTSIPQNQQSQMWTPASHMSRKDHSFVGSAANQCSPAPQLLIKASMKEKYQKSTLLSYDDPSSVPIRQPYQIPGEKLSSASAISFLDYGVDNSLSRSSSPGLSLSLTTGFANKSVSIGRPTCMVNLTNTDGRNDAGFADPISNGPAYTENVSQQPAKRQLVTDRQDFMSMDLNIASHSPGWSLSDAVGPRVLDFSKRTARDVVQTVRNESNNSRASSGPVPPMETRLRAAVVAGVNTMLRPGQNLNDHSKLLYSTKFSVNSGVNSVVL</sequence>
<evidence type="ECO:0000256" key="1">
    <source>
        <dbReference type="SAM" id="MobiDB-lite"/>
    </source>
</evidence>
<dbReference type="OMA" id="CTPASIG"/>
<feature type="region of interest" description="Disordered" evidence="1">
    <location>
        <begin position="72"/>
        <end position="137"/>
    </location>
</feature>
<evidence type="ECO:0000313" key="3">
    <source>
        <dbReference type="Proteomes" id="UP000298652"/>
    </source>
</evidence>
<dbReference type="EMBL" id="CM016556">
    <property type="protein sequence ID" value="TKW16564.1"/>
    <property type="molecule type" value="Genomic_DNA"/>
</dbReference>
<dbReference type="Gramene" id="TKW16564">
    <property type="protein sequence ID" value="TKW16564"/>
    <property type="gene ID" value="SEVIR_5G307200v2"/>
</dbReference>
<dbReference type="Proteomes" id="UP000298652">
    <property type="component" value="Chromosome 5"/>
</dbReference>
<feature type="compositionally biased region" description="Low complexity" evidence="1">
    <location>
        <begin position="73"/>
        <end position="84"/>
    </location>
</feature>
<dbReference type="AlphaFoldDB" id="A0A4U6UNM6"/>
<evidence type="ECO:0000313" key="2">
    <source>
        <dbReference type="EMBL" id="TKW16564.1"/>
    </source>
</evidence>
<organism evidence="2 3">
    <name type="scientific">Setaria viridis</name>
    <name type="common">Green bristlegrass</name>
    <name type="synonym">Setaria italica subsp. viridis</name>
    <dbReference type="NCBI Taxonomy" id="4556"/>
    <lineage>
        <taxon>Eukaryota</taxon>
        <taxon>Viridiplantae</taxon>
        <taxon>Streptophyta</taxon>
        <taxon>Embryophyta</taxon>
        <taxon>Tracheophyta</taxon>
        <taxon>Spermatophyta</taxon>
        <taxon>Magnoliopsida</taxon>
        <taxon>Liliopsida</taxon>
        <taxon>Poales</taxon>
        <taxon>Poaceae</taxon>
        <taxon>PACMAD clade</taxon>
        <taxon>Panicoideae</taxon>
        <taxon>Panicodae</taxon>
        <taxon>Paniceae</taxon>
        <taxon>Cenchrinae</taxon>
        <taxon>Setaria</taxon>
    </lineage>
</organism>
<name>A0A4U6UNM6_SETVI</name>
<proteinExistence type="predicted"/>
<protein>
    <submittedName>
        <fullName evidence="2">Uncharacterized protein</fullName>
    </submittedName>
</protein>
<keyword evidence="3" id="KW-1185">Reference proteome</keyword>
<dbReference type="PANTHER" id="PTHR36892">
    <property type="entry name" value="OS01G0201800 PROTEIN"/>
    <property type="match status" value="1"/>
</dbReference>
<dbReference type="PANTHER" id="PTHR36892:SF7">
    <property type="entry name" value="HVA22-LIKE PROTEIN F"/>
    <property type="match status" value="1"/>
</dbReference>